<dbReference type="RefSeq" id="WP_199555574.1">
    <property type="nucleotide sequence ID" value="NZ_CVPC01000005.1"/>
</dbReference>
<organism evidence="1 2">
    <name type="scientific">Nereida ignava</name>
    <dbReference type="NCBI Taxonomy" id="282199"/>
    <lineage>
        <taxon>Bacteria</taxon>
        <taxon>Pseudomonadati</taxon>
        <taxon>Pseudomonadota</taxon>
        <taxon>Alphaproteobacteria</taxon>
        <taxon>Rhodobacterales</taxon>
        <taxon>Roseobacteraceae</taxon>
        <taxon>Nereida</taxon>
    </lineage>
</organism>
<sequence>MSLMMDELIKEVSNRIEATEGRKRSRTADEQLRFEHAVHVVLVDLWKAVKSAPIRECSINKRSGWYSENPRYRDPVLTYKQMMAVFDGLLKLGFIEVTREGYFDRIIYQGKTTRFVARDELLERLQELDGHPALSVQPDKDAETIILRNTVGGKKVLQEYEDTPATERYRSNLKKINSCFLRHWCDLEVQDTELAKLEARIANHATKEPIDFSQRTLVRIFSNGSFKQGGRFYRAWWQNVPSEYRKYITIDEKRTAEFDFSQLNPHLLYHSNYKELGSEDAYDRVLDGEHRGLVKQAFNAMVQASTPLKNCPTEIDLSGLEMSWAELRDRIINAHKPISDQFFKGVGNHLQFVDSNIAERVMLHFANMDAPALPVHDSFILHHAYGESGEVEEAMRRAFYEEVGEHISKVDKEILTWDYRKEADANTAVEDMDMDAILRADNDLSQWRSRHRLWYAQR</sequence>
<dbReference type="AlphaFoldDB" id="A0A0U1NKN0"/>
<reference evidence="1 2" key="1">
    <citation type="submission" date="2015-04" db="EMBL/GenBank/DDBJ databases">
        <authorList>
            <person name="Syromyatnikov M.Y."/>
            <person name="Popov V.N."/>
        </authorList>
    </citation>
    <scope>NUCLEOTIDE SEQUENCE [LARGE SCALE GENOMIC DNA]</scope>
    <source>
        <strain evidence="1 2">CECT 5292</strain>
    </source>
</reference>
<dbReference type="STRING" id="282199.GCA_001049735_01308"/>
<dbReference type="Proteomes" id="UP000048949">
    <property type="component" value="Unassembled WGS sequence"/>
</dbReference>
<evidence type="ECO:0000313" key="1">
    <source>
        <dbReference type="EMBL" id="CRK75265.1"/>
    </source>
</evidence>
<keyword evidence="2" id="KW-1185">Reference proteome</keyword>
<evidence type="ECO:0000313" key="2">
    <source>
        <dbReference type="Proteomes" id="UP000048949"/>
    </source>
</evidence>
<evidence type="ECO:0008006" key="3">
    <source>
        <dbReference type="Google" id="ProtNLM"/>
    </source>
</evidence>
<protein>
    <recommendedName>
        <fullName evidence="3">DNA-directed RNA polymerase</fullName>
    </recommendedName>
</protein>
<dbReference type="EMBL" id="CVQV01000005">
    <property type="protein sequence ID" value="CRK75265.1"/>
    <property type="molecule type" value="Genomic_DNA"/>
</dbReference>
<proteinExistence type="predicted"/>
<accession>A0A0U1NKN0</accession>
<gene>
    <name evidence="1" type="ORF">NIG5292_01309</name>
</gene>
<name>A0A0U1NKN0_9RHOB</name>